<reference evidence="2 3" key="1">
    <citation type="submission" date="2020-02" db="EMBL/GenBank/DDBJ databases">
        <title>Genome sequence of strain CCNWXJ40-4.</title>
        <authorList>
            <person name="Gao J."/>
            <person name="Sun J."/>
        </authorList>
    </citation>
    <scope>NUCLEOTIDE SEQUENCE [LARGE SCALE GENOMIC DNA]</scope>
    <source>
        <strain evidence="2 3">CCNWXJ 40-4</strain>
    </source>
</reference>
<dbReference type="Proteomes" id="UP001642900">
    <property type="component" value="Unassembled WGS sequence"/>
</dbReference>
<feature type="domain" description="DUF4935" evidence="1">
    <location>
        <begin position="5"/>
        <end position="183"/>
    </location>
</feature>
<gene>
    <name evidence="2" type="ORF">G6N73_31060</name>
</gene>
<dbReference type="AlphaFoldDB" id="A0A6G4WLD4"/>
<proteinExistence type="predicted"/>
<comment type="caution">
    <text evidence="2">The sequence shown here is derived from an EMBL/GenBank/DDBJ whole genome shotgun (WGS) entry which is preliminary data.</text>
</comment>
<keyword evidence="3" id="KW-1185">Reference proteome</keyword>
<organism evidence="2 3">
    <name type="scientific">Allomesorhizobium camelthorni</name>
    <dbReference type="NCBI Taxonomy" id="475069"/>
    <lineage>
        <taxon>Bacteria</taxon>
        <taxon>Pseudomonadati</taxon>
        <taxon>Pseudomonadota</taxon>
        <taxon>Alphaproteobacteria</taxon>
        <taxon>Hyphomicrobiales</taxon>
        <taxon>Phyllobacteriaceae</taxon>
        <taxon>Allomesorhizobium</taxon>
    </lineage>
</organism>
<dbReference type="Pfam" id="PF16289">
    <property type="entry name" value="PIN_12"/>
    <property type="match status" value="1"/>
</dbReference>
<sequence>MTIRILIDTSVWLDILKDARLDPVLTAIEDLVAVEAISLIMPEQIVFEFDRNKDRVKDARKTTLVATVRRFRDALSQIDSEAERDQALQAVSAIDHKLALTADTGEKVIARIMVLMAKAPVVAATDSVKLKAADRSLRRVAPCHQTKNSIADAIILESYLEAMAADGDPDAQFVFVTTNTNDFSAAAGDKRTPHPDLEPLFAAQRSTYSTQITDVIRNVDESSLDEYIFGDDFYEEPRMLSELLEAEHLLSRQVWYNRHHDLRRRVSSGETKLVDAIDLTQRPITSLMTRDTWAAALETAKRTEDEVGLENLGPWDDFEWGMLNGKLSALRWVLGNEWDMLDT</sequence>
<dbReference type="EMBL" id="JAAKZF010000099">
    <property type="protein sequence ID" value="NGO55434.1"/>
    <property type="molecule type" value="Genomic_DNA"/>
</dbReference>
<evidence type="ECO:0000259" key="1">
    <source>
        <dbReference type="Pfam" id="PF16289"/>
    </source>
</evidence>
<evidence type="ECO:0000313" key="3">
    <source>
        <dbReference type="Proteomes" id="UP001642900"/>
    </source>
</evidence>
<name>A0A6G4WLD4_9HYPH</name>
<protein>
    <submittedName>
        <fullName evidence="2">DUF4935 domain-containing protein</fullName>
    </submittedName>
</protein>
<evidence type="ECO:0000313" key="2">
    <source>
        <dbReference type="EMBL" id="NGO55434.1"/>
    </source>
</evidence>
<dbReference type="InterPro" id="IPR032557">
    <property type="entry name" value="DUF4935"/>
</dbReference>
<accession>A0A6G4WLD4</accession>
<dbReference type="RefSeq" id="WP_165033789.1">
    <property type="nucleotide sequence ID" value="NZ_JAAKZF010000099.1"/>
</dbReference>